<organism evidence="1 2">
    <name type="scientific">Clostridium innocuum</name>
    <dbReference type="NCBI Taxonomy" id="1522"/>
    <lineage>
        <taxon>Bacteria</taxon>
        <taxon>Bacillati</taxon>
        <taxon>Bacillota</taxon>
        <taxon>Clostridia</taxon>
        <taxon>Eubacteriales</taxon>
        <taxon>Clostridiaceae</taxon>
        <taxon>Clostridium</taxon>
    </lineage>
</organism>
<dbReference type="EMBL" id="JAKTMA010000048">
    <property type="protein sequence ID" value="MCR0235043.1"/>
    <property type="molecule type" value="Genomic_DNA"/>
</dbReference>
<proteinExistence type="predicted"/>
<reference evidence="1" key="1">
    <citation type="journal article" date="2022" name="Clin. Infect. Dis.">
        <title>Association between Clostridium innocuum and antibiotic-associated diarrhea in adults and children: A cross-sectional study and comparative genomics analysis.</title>
        <authorList>
            <person name="Cherny K.E."/>
            <person name="Muscat E.B."/>
            <person name="Balaji A."/>
            <person name="Mukherjee J."/>
            <person name="Ozer E.A."/>
            <person name="Angarone M.P."/>
            <person name="Hauser A.R."/>
            <person name="Sichel J.S."/>
            <person name="Amponsah E."/>
            <person name="Kociolek L.K."/>
        </authorList>
    </citation>
    <scope>NUCLEOTIDE SEQUENCE</scope>
    <source>
        <strain evidence="1">NU1-AC-029v</strain>
    </source>
</reference>
<dbReference type="SUPFAM" id="SSF55073">
    <property type="entry name" value="Nucleotide cyclase"/>
    <property type="match status" value="1"/>
</dbReference>
<name>A0AAP2XZ35_CLOIN</name>
<gene>
    <name evidence="1" type="ORF">MKC95_19945</name>
</gene>
<dbReference type="Proteomes" id="UP001203972">
    <property type="component" value="Unassembled WGS sequence"/>
</dbReference>
<sequence length="35" mass="4092">MSRTGDDFVSLYQRADIALYDVKHQGKDNYVIDKE</sequence>
<dbReference type="AlphaFoldDB" id="A0AAP2XZ35"/>
<accession>A0AAP2XZ35</accession>
<evidence type="ECO:0008006" key="3">
    <source>
        <dbReference type="Google" id="ProtNLM"/>
    </source>
</evidence>
<evidence type="ECO:0000313" key="2">
    <source>
        <dbReference type="Proteomes" id="UP001203972"/>
    </source>
</evidence>
<dbReference type="InterPro" id="IPR029787">
    <property type="entry name" value="Nucleotide_cyclase"/>
</dbReference>
<evidence type="ECO:0000313" key="1">
    <source>
        <dbReference type="EMBL" id="MCR0235043.1"/>
    </source>
</evidence>
<protein>
    <recommendedName>
        <fullName evidence="3">GGDEF domain-containing protein</fullName>
    </recommendedName>
</protein>
<comment type="caution">
    <text evidence="1">The sequence shown here is derived from an EMBL/GenBank/DDBJ whole genome shotgun (WGS) entry which is preliminary data.</text>
</comment>